<keyword evidence="7 10" id="KW-0804">Transcription</keyword>
<evidence type="ECO:0000256" key="3">
    <source>
        <dbReference type="ARBA" id="ARBA00022771"/>
    </source>
</evidence>
<dbReference type="WBParaSite" id="PSAMB.scaffold844size40337.g9094.t1">
    <property type="protein sequence ID" value="PSAMB.scaffold844size40337.g9094.t1"/>
    <property type="gene ID" value="PSAMB.scaffold844size40337.g9094"/>
</dbReference>
<dbReference type="GO" id="GO:0000978">
    <property type="term" value="F:RNA polymerase II cis-regulatory region sequence-specific DNA binding"/>
    <property type="evidence" value="ECO:0007669"/>
    <property type="project" value="TreeGrafter"/>
</dbReference>
<dbReference type="GO" id="GO:0004879">
    <property type="term" value="F:nuclear receptor activity"/>
    <property type="evidence" value="ECO:0007669"/>
    <property type="project" value="TreeGrafter"/>
</dbReference>
<evidence type="ECO:0000256" key="5">
    <source>
        <dbReference type="ARBA" id="ARBA00023015"/>
    </source>
</evidence>
<evidence type="ECO:0000259" key="12">
    <source>
        <dbReference type="PROSITE" id="PS51843"/>
    </source>
</evidence>
<keyword evidence="2 10" id="KW-0479">Metal-binding</keyword>
<keyword evidence="3 10" id="KW-0863">Zinc-finger</keyword>
<dbReference type="Pfam" id="PF00104">
    <property type="entry name" value="Hormone_recep"/>
    <property type="match status" value="1"/>
</dbReference>
<evidence type="ECO:0000256" key="7">
    <source>
        <dbReference type="ARBA" id="ARBA00023163"/>
    </source>
</evidence>
<dbReference type="CDD" id="cd06968">
    <property type="entry name" value="NR_DBD_ROR"/>
    <property type="match status" value="1"/>
</dbReference>
<dbReference type="Gene3D" id="3.30.50.10">
    <property type="entry name" value="Erythroid Transcription Factor GATA-1, subunit A"/>
    <property type="match status" value="1"/>
</dbReference>
<keyword evidence="13" id="KW-1185">Reference proteome</keyword>
<dbReference type="SMART" id="SM00399">
    <property type="entry name" value="ZnF_C4"/>
    <property type="match status" value="1"/>
</dbReference>
<dbReference type="GO" id="GO:0005634">
    <property type="term" value="C:nucleus"/>
    <property type="evidence" value="ECO:0007669"/>
    <property type="project" value="UniProtKB-SubCell"/>
</dbReference>
<feature type="domain" description="NR LBD" evidence="12">
    <location>
        <begin position="270"/>
        <end position="514"/>
    </location>
</feature>
<keyword evidence="5 10" id="KW-0805">Transcription regulation</keyword>
<comment type="similarity">
    <text evidence="10">Belongs to the nuclear hormone receptor family.</text>
</comment>
<dbReference type="GO" id="GO:0008270">
    <property type="term" value="F:zinc ion binding"/>
    <property type="evidence" value="ECO:0007669"/>
    <property type="project" value="UniProtKB-KW"/>
</dbReference>
<dbReference type="PRINTS" id="PR00398">
    <property type="entry name" value="STRDHORMONER"/>
</dbReference>
<dbReference type="Pfam" id="PF00105">
    <property type="entry name" value="zf-C4"/>
    <property type="match status" value="1"/>
</dbReference>
<dbReference type="FunFam" id="3.30.50.10:FF:000003">
    <property type="entry name" value="Nuclear orphan receptor ROR-beta"/>
    <property type="match status" value="1"/>
</dbReference>
<dbReference type="PANTHER" id="PTHR45805">
    <property type="entry name" value="NUCLEAR HORMONE RECEPTOR HR3-RELATED"/>
    <property type="match status" value="1"/>
</dbReference>
<dbReference type="PROSITE" id="PS00031">
    <property type="entry name" value="NUCLEAR_REC_DBD_1"/>
    <property type="match status" value="1"/>
</dbReference>
<dbReference type="PROSITE" id="PS51843">
    <property type="entry name" value="NR_LBD"/>
    <property type="match status" value="1"/>
</dbReference>
<evidence type="ECO:0000256" key="2">
    <source>
        <dbReference type="ARBA" id="ARBA00022723"/>
    </source>
</evidence>
<dbReference type="InterPro" id="IPR001723">
    <property type="entry name" value="Nuclear_hrmn_rcpt"/>
</dbReference>
<dbReference type="PRINTS" id="PR00047">
    <property type="entry name" value="STROIDFINGER"/>
</dbReference>
<proteinExistence type="inferred from homology"/>
<dbReference type="SMART" id="SM00430">
    <property type="entry name" value="HOLI"/>
    <property type="match status" value="1"/>
</dbReference>
<protein>
    <submittedName>
        <fullName evidence="14">Nuclear hormone receptor HR3</fullName>
    </submittedName>
</protein>
<evidence type="ECO:0000313" key="14">
    <source>
        <dbReference type="WBParaSite" id="PSAMB.scaffold844size40337.g9094.t1"/>
    </source>
</evidence>
<evidence type="ECO:0000259" key="11">
    <source>
        <dbReference type="PROSITE" id="PS51030"/>
    </source>
</evidence>
<keyword evidence="9 10" id="KW-0539">Nucleus</keyword>
<evidence type="ECO:0000256" key="1">
    <source>
        <dbReference type="ARBA" id="ARBA00004123"/>
    </source>
</evidence>
<dbReference type="SUPFAM" id="SSF57716">
    <property type="entry name" value="Glucocorticoid receptor-like (DNA-binding domain)"/>
    <property type="match status" value="1"/>
</dbReference>
<sequence length="516" mass="56838">MVSVRQCVAGRLACLLATRAHYVFPHSAMLASVKPVVGHDSNEQDPQIEIIPCKVCSDKSSGVHYGVITCEGCKGFFRRSQSSVTNYQCPRQKNCVVDRVNRNRCQYCRLKKCLALGMSRDGGKHSVKFGRMSKKQREKVEDEVRLHKRLAEVQSTMLSGVPSNYSPYGAPVSQYSPPNPNGVVYTAYAINDTNGLYLNGNGTTNGNGYTNGNPYHHPVHHSAAAPVSYPTANGSNGGYNVAQTAAIPTANGGYPASNGHELHIKTEQLDDSQSLDNLMKAVCTAFAHAHMTHGKREKRELLKAQMMDPQIELEYKTMDRVKGWSRYADELTKVIQSIIEFAKLIDGFMRLSQEDQIILLKGGVFELAVITMAQSFDVERNSVLIGDHYVPVYVFCSSDSVEQRFIADLHSVALELASHGLTDNETALFSAMVLLTPIAASGPESSDTYSQLDQCLQAELAVNHPQDLMLINRLHSLVPSLRALAQQHMTILAHFKKTYPGVELPALYKELFSADG</sequence>
<evidence type="ECO:0000313" key="13">
    <source>
        <dbReference type="Proteomes" id="UP000887566"/>
    </source>
</evidence>
<evidence type="ECO:0000256" key="10">
    <source>
        <dbReference type="RuleBase" id="RU004334"/>
    </source>
</evidence>
<dbReference type="InterPro" id="IPR044101">
    <property type="entry name" value="NR_DBD_ROR"/>
</dbReference>
<dbReference type="Proteomes" id="UP000887566">
    <property type="component" value="Unplaced"/>
</dbReference>
<comment type="subcellular location">
    <subcellularLocation>
        <location evidence="1 10">Nucleus</location>
    </subcellularLocation>
</comment>
<dbReference type="InterPro" id="IPR013088">
    <property type="entry name" value="Znf_NHR/GATA"/>
</dbReference>
<evidence type="ECO:0000256" key="6">
    <source>
        <dbReference type="ARBA" id="ARBA00023125"/>
    </source>
</evidence>
<dbReference type="PROSITE" id="PS51030">
    <property type="entry name" value="NUCLEAR_REC_DBD_2"/>
    <property type="match status" value="1"/>
</dbReference>
<feature type="domain" description="Nuclear receptor" evidence="11">
    <location>
        <begin position="50"/>
        <end position="125"/>
    </location>
</feature>
<organism evidence="13 14">
    <name type="scientific">Plectus sambesii</name>
    <dbReference type="NCBI Taxonomy" id="2011161"/>
    <lineage>
        <taxon>Eukaryota</taxon>
        <taxon>Metazoa</taxon>
        <taxon>Ecdysozoa</taxon>
        <taxon>Nematoda</taxon>
        <taxon>Chromadorea</taxon>
        <taxon>Plectida</taxon>
        <taxon>Plectina</taxon>
        <taxon>Plectoidea</taxon>
        <taxon>Plectidae</taxon>
        <taxon>Plectus</taxon>
    </lineage>
</organism>
<dbReference type="PANTHER" id="PTHR45805:SF2">
    <property type="entry name" value="NUCLEAR HORMONE RECEPTOR HR3-RELATED"/>
    <property type="match status" value="1"/>
</dbReference>
<keyword evidence="6 10" id="KW-0238">DNA-binding</keyword>
<evidence type="ECO:0000256" key="9">
    <source>
        <dbReference type="ARBA" id="ARBA00023242"/>
    </source>
</evidence>
<accession>A0A914XJ45</accession>
<keyword evidence="8 10" id="KW-0675">Receptor</keyword>
<dbReference type="InterPro" id="IPR000536">
    <property type="entry name" value="Nucl_hrmn_rcpt_lig-bd"/>
</dbReference>
<dbReference type="AlphaFoldDB" id="A0A914XJ45"/>
<dbReference type="Gene3D" id="1.10.565.10">
    <property type="entry name" value="Retinoid X Receptor"/>
    <property type="match status" value="1"/>
</dbReference>
<evidence type="ECO:0000256" key="4">
    <source>
        <dbReference type="ARBA" id="ARBA00022833"/>
    </source>
</evidence>
<dbReference type="InterPro" id="IPR035500">
    <property type="entry name" value="NHR-like_dom_sf"/>
</dbReference>
<keyword evidence="4 10" id="KW-0862">Zinc</keyword>
<evidence type="ECO:0000256" key="8">
    <source>
        <dbReference type="ARBA" id="ARBA00023170"/>
    </source>
</evidence>
<dbReference type="InterPro" id="IPR001628">
    <property type="entry name" value="Znf_hrmn_rcpt"/>
</dbReference>
<reference evidence="14" key="1">
    <citation type="submission" date="2022-11" db="UniProtKB">
        <authorList>
            <consortium name="WormBaseParasite"/>
        </authorList>
    </citation>
    <scope>IDENTIFICATION</scope>
</reference>
<name>A0A914XJ45_9BILA</name>
<dbReference type="SUPFAM" id="SSF48508">
    <property type="entry name" value="Nuclear receptor ligand-binding domain"/>
    <property type="match status" value="1"/>
</dbReference>